<comment type="catalytic activity">
    <reaction evidence="5 6">
        <text>Release of N-terminal amino acids, preferentially methionine, from peptides and arylamides.</text>
        <dbReference type="EC" id="3.4.11.18"/>
    </reaction>
</comment>
<dbReference type="GO" id="GO:0004239">
    <property type="term" value="F:initiator methionyl aminopeptidase activity"/>
    <property type="evidence" value="ECO:0007669"/>
    <property type="project" value="UniProtKB-UniRule"/>
</dbReference>
<keyword evidence="3 5" id="KW-0479">Metal-binding</keyword>
<dbReference type="Proteomes" id="UP000247498">
    <property type="component" value="Unassembled WGS sequence"/>
</dbReference>
<gene>
    <name evidence="9" type="ORF">Rsub_04447</name>
</gene>
<feature type="binding site" evidence="5">
    <location>
        <position position="322"/>
    </location>
    <ligand>
        <name>a divalent metal cation</name>
        <dbReference type="ChEBI" id="CHEBI:60240"/>
        <label>1</label>
    </ligand>
</feature>
<evidence type="ECO:0000256" key="3">
    <source>
        <dbReference type="ARBA" id="ARBA00022723"/>
    </source>
</evidence>
<feature type="binding site" evidence="5">
    <location>
        <position position="185"/>
    </location>
    <ligand>
        <name>a divalent metal cation</name>
        <dbReference type="ChEBI" id="CHEBI:60240"/>
        <label>1</label>
    </ligand>
</feature>
<dbReference type="InterPro" id="IPR000486">
    <property type="entry name" value="Xdiol_ring_cleave_dOase_1/2"/>
</dbReference>
<comment type="caution">
    <text evidence="9">The sequence shown here is derived from an EMBL/GenBank/DDBJ whole genome shotgun (WGS) entry which is preliminary data.</text>
</comment>
<dbReference type="NCBIfam" id="TIGR00500">
    <property type="entry name" value="met_pdase_I"/>
    <property type="match status" value="1"/>
</dbReference>
<dbReference type="InterPro" id="IPR002467">
    <property type="entry name" value="Pept_M24A_MAP1"/>
</dbReference>
<dbReference type="SUPFAM" id="SSF55920">
    <property type="entry name" value="Creatinase/aminopeptidase"/>
    <property type="match status" value="1"/>
</dbReference>
<feature type="compositionally biased region" description="Basic and acidic residues" evidence="7">
    <location>
        <begin position="48"/>
        <end position="64"/>
    </location>
</feature>
<keyword evidence="10" id="KW-1185">Reference proteome</keyword>
<feature type="binding site" evidence="5">
    <location>
        <position position="168"/>
    </location>
    <ligand>
        <name>substrate</name>
    </ligand>
</feature>
<evidence type="ECO:0000256" key="2">
    <source>
        <dbReference type="ARBA" id="ARBA00022670"/>
    </source>
</evidence>
<dbReference type="OrthoDB" id="3209743at2759"/>
<evidence type="ECO:0000256" key="4">
    <source>
        <dbReference type="ARBA" id="ARBA00022801"/>
    </source>
</evidence>
<keyword evidence="4 5" id="KW-0378">Hydrolase</keyword>
<name>A0A2V0P2N0_9CHLO</name>
<feature type="region of interest" description="Disordered" evidence="7">
    <location>
        <begin position="47"/>
        <end position="95"/>
    </location>
</feature>
<feature type="binding site" evidence="5">
    <location>
        <position position="322"/>
    </location>
    <ligand>
        <name>a divalent metal cation</name>
        <dbReference type="ChEBI" id="CHEBI:60240"/>
        <label>2</label>
        <note>catalytic</note>
    </ligand>
</feature>
<dbReference type="STRING" id="307507.A0A2V0P2N0"/>
<dbReference type="Gene3D" id="3.90.230.10">
    <property type="entry name" value="Creatinase/methionine aminopeptidase superfamily"/>
    <property type="match status" value="1"/>
</dbReference>
<keyword evidence="2 5" id="KW-0645">Protease</keyword>
<evidence type="ECO:0000259" key="8">
    <source>
        <dbReference type="Pfam" id="PF00557"/>
    </source>
</evidence>
<sequence>MALLPAGAGKQLAALLRAAAAAHETTRGFHSSSAPLGWLRALTRRKRAEGPPLEKGRVSPERPVHPHIPRPPYALGPGPAAGAAGLPRSGKEPEIQDAEGAARMRAAGALAAAALAAAGRLVSPGVTTDALDAAVHDYIIARGGYPSPLRYGGFPKSCCTSVNECICHGVPDDRPLREGDIVNVDVTAFLHGRHGDTNATFYVGEPRPHAAELVEATREALAAAVAACGPGAPFRAIGDVVQSIADRAGLSVVREYVGHGIGAAFHAAPSVLHHRNGRPGEMVLGQTFTIEPILTLGSRHHRCWPDGWTLVTLDGSLAAQFEHTLLITEDGAEVLTKAPPEGGEEAAAAAAAARR</sequence>
<feature type="binding site" evidence="5">
    <location>
        <position position="196"/>
    </location>
    <ligand>
        <name>a divalent metal cation</name>
        <dbReference type="ChEBI" id="CHEBI:60240"/>
        <label>2</label>
        <note>catalytic</note>
    </ligand>
</feature>
<accession>A0A2V0P2N0</accession>
<dbReference type="EMBL" id="BDRX01000029">
    <property type="protein sequence ID" value="GBF92100.1"/>
    <property type="molecule type" value="Genomic_DNA"/>
</dbReference>
<dbReference type="GO" id="GO:0070006">
    <property type="term" value="F:metalloaminopeptidase activity"/>
    <property type="evidence" value="ECO:0007669"/>
    <property type="project" value="UniProtKB-UniRule"/>
</dbReference>
<evidence type="ECO:0000256" key="7">
    <source>
        <dbReference type="SAM" id="MobiDB-lite"/>
    </source>
</evidence>
<dbReference type="InterPro" id="IPR000994">
    <property type="entry name" value="Pept_M24"/>
</dbReference>
<dbReference type="PRINTS" id="PR00599">
    <property type="entry name" value="MAPEPTIDASE"/>
</dbReference>
<dbReference type="Pfam" id="PF00557">
    <property type="entry name" value="Peptidase_M24"/>
    <property type="match status" value="1"/>
</dbReference>
<feature type="binding site" evidence="5">
    <location>
        <position position="196"/>
    </location>
    <ligand>
        <name>a divalent metal cation</name>
        <dbReference type="ChEBI" id="CHEBI:60240"/>
        <label>1</label>
    </ligand>
</feature>
<comment type="similarity">
    <text evidence="5">Belongs to the peptidase M24A family. Methionine aminopeptidase type 1 subfamily.</text>
</comment>
<feature type="binding site" evidence="5">
    <location>
        <position position="266"/>
    </location>
    <ligand>
        <name>substrate</name>
    </ligand>
</feature>
<feature type="binding site" evidence="5">
    <location>
        <position position="259"/>
    </location>
    <ligand>
        <name>a divalent metal cation</name>
        <dbReference type="ChEBI" id="CHEBI:60240"/>
        <label>2</label>
        <note>catalytic</note>
    </ligand>
</feature>
<dbReference type="GO" id="GO:0006508">
    <property type="term" value="P:proteolysis"/>
    <property type="evidence" value="ECO:0007669"/>
    <property type="project" value="UniProtKB-KW"/>
</dbReference>
<comment type="function">
    <text evidence="6">Cotranslationally removes the N-terminal methionine from nascent proteins. The N-terminal methionine is often cleaved when the second residue in the primary sequence is small and uncharged (Met-Ala-, Cys, Gly, Pro, Ser, Thr, or Val).</text>
</comment>
<protein>
    <recommendedName>
        <fullName evidence="6">Methionine aminopeptidase</fullName>
        <ecNumber evidence="6">3.4.11.18</ecNumber>
    </recommendedName>
</protein>
<keyword evidence="1 5" id="KW-0031">Aminopeptidase</keyword>
<dbReference type="PROSITE" id="PS00680">
    <property type="entry name" value="MAP_1"/>
    <property type="match status" value="1"/>
</dbReference>
<evidence type="ECO:0000313" key="10">
    <source>
        <dbReference type="Proteomes" id="UP000247498"/>
    </source>
</evidence>
<dbReference type="CDD" id="cd01086">
    <property type="entry name" value="MetAP1"/>
    <property type="match status" value="1"/>
</dbReference>
<evidence type="ECO:0000256" key="5">
    <source>
        <dbReference type="HAMAP-Rule" id="MF_03174"/>
    </source>
</evidence>
<proteinExistence type="inferred from homology"/>
<reference evidence="9 10" key="1">
    <citation type="journal article" date="2018" name="Sci. Rep.">
        <title>Raphidocelis subcapitata (=Pseudokirchneriella subcapitata) provides an insight into genome evolution and environmental adaptations in the Sphaeropleales.</title>
        <authorList>
            <person name="Suzuki S."/>
            <person name="Yamaguchi H."/>
            <person name="Nakajima N."/>
            <person name="Kawachi M."/>
        </authorList>
    </citation>
    <scope>NUCLEOTIDE SEQUENCE [LARGE SCALE GENOMIC DNA]</scope>
    <source>
        <strain evidence="9 10">NIES-35</strain>
    </source>
</reference>
<dbReference type="EC" id="3.4.11.18" evidence="6"/>
<dbReference type="PROSITE" id="PS00082">
    <property type="entry name" value="EXTRADIOL_DIOXYGENAS"/>
    <property type="match status" value="1"/>
</dbReference>
<comment type="cofactor">
    <cofactor evidence="5">
        <name>Co(2+)</name>
        <dbReference type="ChEBI" id="CHEBI:48828"/>
    </cofactor>
    <cofactor evidence="5">
        <name>Zn(2+)</name>
        <dbReference type="ChEBI" id="CHEBI:29105"/>
    </cofactor>
    <cofactor evidence="5">
        <name>Mn(2+)</name>
        <dbReference type="ChEBI" id="CHEBI:29035"/>
    </cofactor>
    <cofactor evidence="5">
        <name>Fe(2+)</name>
        <dbReference type="ChEBI" id="CHEBI:29033"/>
    </cofactor>
    <text evidence="5">Binds 2 divalent metal cations per subunit. Has a high-affinity and a low affinity metal-binding site. The true nature of the physiological cofactor is under debate. The enzyme is active with cobalt, zinc, manganese or divalent iron ions. Most likely, methionine aminopeptidases function as mononuclear Fe(2+)-metalloproteases under physiological conditions, and the catalytically relevant metal-binding site has been assigned to the histidine-containing high-affinity site.</text>
</comment>
<dbReference type="PANTHER" id="PTHR43330:SF8">
    <property type="entry name" value="METHIONINE AMINOPEPTIDASE 1D, MITOCHONDRIAL"/>
    <property type="match status" value="1"/>
</dbReference>
<dbReference type="AlphaFoldDB" id="A0A2V0P2N0"/>
<dbReference type="InterPro" id="IPR036005">
    <property type="entry name" value="Creatinase/aminopeptidase-like"/>
</dbReference>
<feature type="compositionally biased region" description="Low complexity" evidence="7">
    <location>
        <begin position="75"/>
        <end position="88"/>
    </location>
</feature>
<dbReference type="HAMAP" id="MF_01974">
    <property type="entry name" value="MetAP_1"/>
    <property type="match status" value="1"/>
</dbReference>
<dbReference type="FunCoup" id="A0A2V0P2N0">
    <property type="interactions" value="1177"/>
</dbReference>
<dbReference type="InterPro" id="IPR001714">
    <property type="entry name" value="Pept_M24_MAP"/>
</dbReference>
<feature type="domain" description="Peptidase M24" evidence="8">
    <location>
        <begin position="103"/>
        <end position="329"/>
    </location>
</feature>
<organism evidence="9 10">
    <name type="scientific">Raphidocelis subcapitata</name>
    <dbReference type="NCBI Taxonomy" id="307507"/>
    <lineage>
        <taxon>Eukaryota</taxon>
        <taxon>Viridiplantae</taxon>
        <taxon>Chlorophyta</taxon>
        <taxon>core chlorophytes</taxon>
        <taxon>Chlorophyceae</taxon>
        <taxon>CS clade</taxon>
        <taxon>Sphaeropleales</taxon>
        <taxon>Selenastraceae</taxon>
        <taxon>Raphidocelis</taxon>
    </lineage>
</organism>
<dbReference type="GO" id="GO:0008198">
    <property type="term" value="F:ferrous iron binding"/>
    <property type="evidence" value="ECO:0007669"/>
    <property type="project" value="InterPro"/>
</dbReference>
<evidence type="ECO:0000313" key="9">
    <source>
        <dbReference type="EMBL" id="GBF92100.1"/>
    </source>
</evidence>
<evidence type="ECO:0000256" key="1">
    <source>
        <dbReference type="ARBA" id="ARBA00022438"/>
    </source>
</evidence>
<feature type="binding site" evidence="5">
    <location>
        <position position="291"/>
    </location>
    <ligand>
        <name>a divalent metal cation</name>
        <dbReference type="ChEBI" id="CHEBI:60240"/>
        <label>2</label>
        <note>catalytic</note>
    </ligand>
</feature>
<evidence type="ECO:0000256" key="6">
    <source>
        <dbReference type="RuleBase" id="RU003653"/>
    </source>
</evidence>
<dbReference type="PANTHER" id="PTHR43330">
    <property type="entry name" value="METHIONINE AMINOPEPTIDASE"/>
    <property type="match status" value="1"/>
</dbReference>
<dbReference type="InParanoid" id="A0A2V0P2N0"/>